<keyword evidence="8" id="KW-0408">Iron</keyword>
<evidence type="ECO:0000313" key="10">
    <source>
        <dbReference type="EMBL" id="GAG55977.1"/>
    </source>
</evidence>
<dbReference type="SUPFAM" id="SSF142754">
    <property type="entry name" value="NadA-like"/>
    <property type="match status" value="1"/>
</dbReference>
<comment type="cofactor">
    <cofactor evidence="1">
        <name>[4Fe-4S] cluster</name>
        <dbReference type="ChEBI" id="CHEBI:49883"/>
    </cofactor>
</comment>
<dbReference type="GO" id="GO:0034628">
    <property type="term" value="P:'de novo' NAD+ biosynthetic process from L-aspartate"/>
    <property type="evidence" value="ECO:0007669"/>
    <property type="project" value="TreeGrafter"/>
</dbReference>
<dbReference type="GO" id="GO:0008987">
    <property type="term" value="F:quinolinate synthetase A activity"/>
    <property type="evidence" value="ECO:0007669"/>
    <property type="project" value="InterPro"/>
</dbReference>
<dbReference type="PANTHER" id="PTHR30573:SF0">
    <property type="entry name" value="QUINOLINATE SYNTHASE, CHLOROPLASTIC"/>
    <property type="match status" value="1"/>
</dbReference>
<organism evidence="10">
    <name type="scientific">marine sediment metagenome</name>
    <dbReference type="NCBI Taxonomy" id="412755"/>
    <lineage>
        <taxon>unclassified sequences</taxon>
        <taxon>metagenomes</taxon>
        <taxon>ecological metagenomes</taxon>
    </lineage>
</organism>
<evidence type="ECO:0000256" key="7">
    <source>
        <dbReference type="ARBA" id="ARBA00022723"/>
    </source>
</evidence>
<evidence type="ECO:0000256" key="4">
    <source>
        <dbReference type="ARBA" id="ARBA00022485"/>
    </source>
</evidence>
<evidence type="ECO:0000256" key="6">
    <source>
        <dbReference type="ARBA" id="ARBA00022679"/>
    </source>
</evidence>
<evidence type="ECO:0000256" key="9">
    <source>
        <dbReference type="ARBA" id="ARBA00023014"/>
    </source>
</evidence>
<dbReference type="EMBL" id="BART01003383">
    <property type="protein sequence ID" value="GAG55977.1"/>
    <property type="molecule type" value="Genomic_DNA"/>
</dbReference>
<dbReference type="Pfam" id="PF02445">
    <property type="entry name" value="NadA"/>
    <property type="match status" value="1"/>
</dbReference>
<proteinExistence type="predicted"/>
<dbReference type="NCBIfam" id="NF006878">
    <property type="entry name" value="PRK09375.1-2"/>
    <property type="match status" value="1"/>
</dbReference>
<keyword evidence="7" id="KW-0479">Metal-binding</keyword>
<dbReference type="FunFam" id="3.40.50.10800:FF:000001">
    <property type="entry name" value="Quinolinate synthase A"/>
    <property type="match status" value="1"/>
</dbReference>
<dbReference type="AlphaFoldDB" id="X0ZCS3"/>
<keyword evidence="6" id="KW-0808">Transferase</keyword>
<dbReference type="Gene3D" id="3.40.50.10800">
    <property type="entry name" value="NadA-like"/>
    <property type="match status" value="3"/>
</dbReference>
<dbReference type="GO" id="GO:0051539">
    <property type="term" value="F:4 iron, 4 sulfur cluster binding"/>
    <property type="evidence" value="ECO:0007669"/>
    <property type="project" value="UniProtKB-KW"/>
</dbReference>
<dbReference type="InterPro" id="IPR036094">
    <property type="entry name" value="NadA_sf"/>
</dbReference>
<protein>
    <recommendedName>
        <fullName evidence="3">quinolinate synthase</fullName>
        <ecNumber evidence="3">2.5.1.72</ecNumber>
    </recommendedName>
</protein>
<reference evidence="10" key="1">
    <citation type="journal article" date="2014" name="Front. Microbiol.">
        <title>High frequency of phylogenetically diverse reductive dehalogenase-homologous genes in deep subseafloor sedimentary metagenomes.</title>
        <authorList>
            <person name="Kawai M."/>
            <person name="Futagami T."/>
            <person name="Toyoda A."/>
            <person name="Takaki Y."/>
            <person name="Nishi S."/>
            <person name="Hori S."/>
            <person name="Arai W."/>
            <person name="Tsubouchi T."/>
            <person name="Morono Y."/>
            <person name="Uchiyama I."/>
            <person name="Ito T."/>
            <person name="Fujiyama A."/>
            <person name="Inagaki F."/>
            <person name="Takami H."/>
        </authorList>
    </citation>
    <scope>NUCLEOTIDE SEQUENCE</scope>
    <source>
        <strain evidence="10">Expedition CK06-06</strain>
    </source>
</reference>
<dbReference type="GO" id="GO:0046872">
    <property type="term" value="F:metal ion binding"/>
    <property type="evidence" value="ECO:0007669"/>
    <property type="project" value="UniProtKB-KW"/>
</dbReference>
<dbReference type="InterPro" id="IPR003473">
    <property type="entry name" value="NadA"/>
</dbReference>
<keyword evidence="4" id="KW-0004">4Fe-4S</keyword>
<keyword evidence="9" id="KW-0411">Iron-sulfur</keyword>
<keyword evidence="5" id="KW-0662">Pyridine nucleotide biosynthesis</keyword>
<dbReference type="EC" id="2.5.1.72" evidence="3"/>
<name>X0ZCS3_9ZZZZ</name>
<feature type="non-terminal residue" evidence="10">
    <location>
        <position position="1"/>
    </location>
</feature>
<dbReference type="UniPathway" id="UPA00253">
    <property type="reaction ID" value="UER00327"/>
</dbReference>
<evidence type="ECO:0000256" key="3">
    <source>
        <dbReference type="ARBA" id="ARBA00012669"/>
    </source>
</evidence>
<evidence type="ECO:0000256" key="2">
    <source>
        <dbReference type="ARBA" id="ARBA00005065"/>
    </source>
</evidence>
<dbReference type="NCBIfam" id="TIGR00550">
    <property type="entry name" value="nadA"/>
    <property type="match status" value="1"/>
</dbReference>
<gene>
    <name evidence="10" type="ORF">S01H4_09390</name>
</gene>
<evidence type="ECO:0000256" key="1">
    <source>
        <dbReference type="ARBA" id="ARBA00001966"/>
    </source>
</evidence>
<evidence type="ECO:0000256" key="5">
    <source>
        <dbReference type="ARBA" id="ARBA00022642"/>
    </source>
</evidence>
<accession>X0ZCS3</accession>
<dbReference type="PANTHER" id="PTHR30573">
    <property type="entry name" value="QUINOLINATE SYNTHETASE A"/>
    <property type="match status" value="1"/>
</dbReference>
<evidence type="ECO:0000256" key="8">
    <source>
        <dbReference type="ARBA" id="ARBA00023004"/>
    </source>
</evidence>
<comment type="pathway">
    <text evidence="2">Cofactor biosynthesis; NAD(+) biosynthesis; quinolinate from iminoaspartate: step 1/1.</text>
</comment>
<comment type="caution">
    <text evidence="10">The sequence shown here is derived from an EMBL/GenBank/DDBJ whole genome shotgun (WGS) entry which is preliminary data.</text>
</comment>
<sequence>AHVYQRAEVQDIADFTGDSLALSKMAVNTDEEVIVFCGVRFMAETAAILNPDKVVLMPQKDAGCPLADMAEVGDLLAQRKRYPGIAVVSYVNSSASIKAASDICCTSSNAVDVVNSLNENKVLFVPDKNLGRFVASKTKKEIILWDGFCYVHHHNIKSEDIERIKTIHPQAEIMVHPECPPQVIDLADFVGSTSQMTEYVIKNKSREFIVGTERGMLHALQKENPNKKFYSPSPLVVCQDMKLTKLENVVSALENMQFQIRISQDIAIKAKMALNAMLKPRKERNGKRYRKMAQGRR</sequence>